<protein>
    <recommendedName>
        <fullName evidence="3">RING-type E3 ubiquitin transferase</fullName>
    </recommendedName>
</protein>
<sequence length="255" mass="28424">MTSCSAGEAAKPVKREYDLVIPATLDGPLCEEPLSPSVFQIKGCPSCSRGTGRIRSIALETVSESLEVSCRHAPRRYKEKLKQVEIDTHKMAPQCKFSGTYICPVSDCGHEMPMVKMLDHITDVHGEWNFVALNSLTPVVKFSTSMDKRWKKFMIITGTSKKEGSSLFLHFEEKGSLGVLFFCTSVGISEVFYNLKVKPRDGSASYVLETTAPFLRKKGEFSACRRHWSLLIPTDIDCDDACCKFDVELSFPEAS</sequence>
<accession>A0A8T0GG52</accession>
<organism evidence="1 2">
    <name type="scientific">Ceratodon purpureus</name>
    <name type="common">Fire moss</name>
    <name type="synonym">Dicranum purpureum</name>
    <dbReference type="NCBI Taxonomy" id="3225"/>
    <lineage>
        <taxon>Eukaryota</taxon>
        <taxon>Viridiplantae</taxon>
        <taxon>Streptophyta</taxon>
        <taxon>Embryophyta</taxon>
        <taxon>Bryophyta</taxon>
        <taxon>Bryophytina</taxon>
        <taxon>Bryopsida</taxon>
        <taxon>Dicranidae</taxon>
        <taxon>Pseudoditrichales</taxon>
        <taxon>Ditrichaceae</taxon>
        <taxon>Ceratodon</taxon>
    </lineage>
</organism>
<reference evidence="1 2" key="1">
    <citation type="submission" date="2020-06" db="EMBL/GenBank/DDBJ databases">
        <title>WGS assembly of Ceratodon purpureus strain R40.</title>
        <authorList>
            <person name="Carey S.B."/>
            <person name="Jenkins J."/>
            <person name="Shu S."/>
            <person name="Lovell J.T."/>
            <person name="Sreedasyam A."/>
            <person name="Maumus F."/>
            <person name="Tiley G.P."/>
            <person name="Fernandez-Pozo N."/>
            <person name="Barry K."/>
            <person name="Chen C."/>
            <person name="Wang M."/>
            <person name="Lipzen A."/>
            <person name="Daum C."/>
            <person name="Saski C.A."/>
            <person name="Payton A.C."/>
            <person name="Mcbreen J.C."/>
            <person name="Conrad R.E."/>
            <person name="Kollar L.M."/>
            <person name="Olsson S."/>
            <person name="Huttunen S."/>
            <person name="Landis J.B."/>
            <person name="Wickett N.J."/>
            <person name="Johnson M.G."/>
            <person name="Rensing S.A."/>
            <person name="Grimwood J."/>
            <person name="Schmutz J."/>
            <person name="Mcdaniel S.F."/>
        </authorList>
    </citation>
    <scope>NUCLEOTIDE SEQUENCE [LARGE SCALE GENOMIC DNA]</scope>
    <source>
        <strain evidence="1 2">R40</strain>
    </source>
</reference>
<dbReference type="GO" id="GO:0061630">
    <property type="term" value="F:ubiquitin protein ligase activity"/>
    <property type="evidence" value="ECO:0007669"/>
    <property type="project" value="TreeGrafter"/>
</dbReference>
<dbReference type="Proteomes" id="UP000822688">
    <property type="component" value="Chromosome 11"/>
</dbReference>
<keyword evidence="2" id="KW-1185">Reference proteome</keyword>
<dbReference type="InterPro" id="IPR052088">
    <property type="entry name" value="E3_ubiquitin-ligase_SINA"/>
</dbReference>
<name>A0A8T0GG52_CERPU</name>
<evidence type="ECO:0000313" key="2">
    <source>
        <dbReference type="Proteomes" id="UP000822688"/>
    </source>
</evidence>
<comment type="caution">
    <text evidence="1">The sequence shown here is derived from an EMBL/GenBank/DDBJ whole genome shotgun (WGS) entry which is preliminary data.</text>
</comment>
<proteinExistence type="predicted"/>
<dbReference type="AlphaFoldDB" id="A0A8T0GG52"/>
<gene>
    <name evidence="1" type="ORF">KC19_11G144100</name>
</gene>
<dbReference type="PANTHER" id="PTHR10315">
    <property type="entry name" value="E3 UBIQUITIN PROTEIN LIGASE SIAH"/>
    <property type="match status" value="1"/>
</dbReference>
<evidence type="ECO:0000313" key="1">
    <source>
        <dbReference type="EMBL" id="KAG0557615.1"/>
    </source>
</evidence>
<evidence type="ECO:0008006" key="3">
    <source>
        <dbReference type="Google" id="ProtNLM"/>
    </source>
</evidence>
<dbReference type="GO" id="GO:0005737">
    <property type="term" value="C:cytoplasm"/>
    <property type="evidence" value="ECO:0007669"/>
    <property type="project" value="TreeGrafter"/>
</dbReference>
<dbReference type="PANTHER" id="PTHR10315:SF83">
    <property type="entry name" value="RING-TYPE E3 UBIQUITIN TRANSFERASE"/>
    <property type="match status" value="1"/>
</dbReference>
<dbReference type="EMBL" id="CM026432">
    <property type="protein sequence ID" value="KAG0557615.1"/>
    <property type="molecule type" value="Genomic_DNA"/>
</dbReference>